<dbReference type="RefSeq" id="WP_077449474.1">
    <property type="nucleotide sequence ID" value="NZ_FUGD01000125.1"/>
</dbReference>
<evidence type="ECO:0000256" key="1">
    <source>
        <dbReference type="SAM" id="Phobius"/>
    </source>
</evidence>
<keyword evidence="3" id="KW-1185">Reference proteome</keyword>
<feature type="transmembrane region" description="Helical" evidence="1">
    <location>
        <begin position="63"/>
        <end position="84"/>
    </location>
</feature>
<gene>
    <name evidence="2" type="ORF">A1019T_02099</name>
</gene>
<dbReference type="InterPro" id="IPR007360">
    <property type="entry name" value="SirB"/>
</dbReference>
<proteinExistence type="predicted"/>
<dbReference type="EMBL" id="FUGD01000125">
    <property type="protein sequence ID" value="SJM38110.1"/>
    <property type="molecule type" value="Genomic_DNA"/>
</dbReference>
<name>A0A1R4EI26_9GAMM</name>
<evidence type="ECO:0000313" key="3">
    <source>
        <dbReference type="Proteomes" id="UP000188169"/>
    </source>
</evidence>
<dbReference type="AlphaFoldDB" id="A0A1R4EI26"/>
<dbReference type="Proteomes" id="UP000188169">
    <property type="component" value="Unassembled WGS sequence"/>
</dbReference>
<protein>
    <submittedName>
        <fullName evidence="2">Invasion gene expression up-regulator, SirB</fullName>
    </submittedName>
</protein>
<sequence>MKHLHMLMAVITVVLFLWQSYLVMSKGTRFDKKGKIATHVVYTLLIISGVLNVMPLLSANASLQWVVAKIILLLAAISASIKAFRATATPAQSKSGIFIAFIAYVAIFILAFVKPGNFM</sequence>
<accession>A0A1R4EI26</accession>
<feature type="transmembrane region" description="Helical" evidence="1">
    <location>
        <begin position="6"/>
        <end position="24"/>
    </location>
</feature>
<keyword evidence="1" id="KW-0812">Transmembrane</keyword>
<dbReference type="PIRSF" id="PIRSF005610">
    <property type="entry name" value="SirB"/>
    <property type="match status" value="1"/>
</dbReference>
<evidence type="ECO:0000313" key="2">
    <source>
        <dbReference type="EMBL" id="SJM38110.1"/>
    </source>
</evidence>
<keyword evidence="1" id="KW-1133">Transmembrane helix</keyword>
<dbReference type="Pfam" id="PF04247">
    <property type="entry name" value="SirB"/>
    <property type="match status" value="1"/>
</dbReference>
<reference evidence="3" key="1">
    <citation type="submission" date="2017-02" db="EMBL/GenBank/DDBJ databases">
        <authorList>
            <person name="Mornico D."/>
        </authorList>
    </citation>
    <scope>NUCLEOTIDE SEQUENCE [LARGE SCALE GENOMIC DNA]</scope>
</reference>
<dbReference type="STRING" id="1945520.A1019T_02099"/>
<feature type="transmembrane region" description="Helical" evidence="1">
    <location>
        <begin position="96"/>
        <end position="113"/>
    </location>
</feature>
<feature type="transmembrane region" description="Helical" evidence="1">
    <location>
        <begin position="36"/>
        <end position="57"/>
    </location>
</feature>
<organism evidence="2 3">
    <name type="scientific">Psychrobacter pasteurii</name>
    <dbReference type="NCBI Taxonomy" id="1945520"/>
    <lineage>
        <taxon>Bacteria</taxon>
        <taxon>Pseudomonadati</taxon>
        <taxon>Pseudomonadota</taxon>
        <taxon>Gammaproteobacteria</taxon>
        <taxon>Moraxellales</taxon>
        <taxon>Moraxellaceae</taxon>
        <taxon>Psychrobacter</taxon>
    </lineage>
</organism>
<dbReference type="OrthoDB" id="6649712at2"/>
<keyword evidence="1" id="KW-0472">Membrane</keyword>